<evidence type="ECO:0000313" key="2">
    <source>
        <dbReference type="Proteomes" id="UP000792457"/>
    </source>
</evidence>
<gene>
    <name evidence="1" type="ORF">J437_LFUL008723</name>
</gene>
<dbReference type="Proteomes" id="UP000792457">
    <property type="component" value="Unassembled WGS sequence"/>
</dbReference>
<keyword evidence="2" id="KW-1185">Reference proteome</keyword>
<dbReference type="AlphaFoldDB" id="A0A8K0P0S1"/>
<comment type="caution">
    <text evidence="1">The sequence shown here is derived from an EMBL/GenBank/DDBJ whole genome shotgun (WGS) entry which is preliminary data.</text>
</comment>
<dbReference type="OrthoDB" id="8063408at2759"/>
<name>A0A8K0P0S1_LADFU</name>
<organism evidence="1 2">
    <name type="scientific">Ladona fulva</name>
    <name type="common">Scarce chaser dragonfly</name>
    <name type="synonym">Libellula fulva</name>
    <dbReference type="NCBI Taxonomy" id="123851"/>
    <lineage>
        <taxon>Eukaryota</taxon>
        <taxon>Metazoa</taxon>
        <taxon>Ecdysozoa</taxon>
        <taxon>Arthropoda</taxon>
        <taxon>Hexapoda</taxon>
        <taxon>Insecta</taxon>
        <taxon>Pterygota</taxon>
        <taxon>Palaeoptera</taxon>
        <taxon>Odonata</taxon>
        <taxon>Epiprocta</taxon>
        <taxon>Anisoptera</taxon>
        <taxon>Libelluloidea</taxon>
        <taxon>Libellulidae</taxon>
        <taxon>Ladona</taxon>
    </lineage>
</organism>
<dbReference type="PANTHER" id="PTHR46114">
    <property type="entry name" value="APPLE DOMAIN-CONTAINING PROTEIN"/>
    <property type="match status" value="1"/>
</dbReference>
<sequence>MFLVFLGNHKAENYYEMVEIGEKLLHILVAHLDTFKENKGTYSEKQSKPFHQYIQNFGRRYQAQYNKNMMENYI</sequence>
<accession>A0A8K0P0S1</accession>
<reference evidence="1" key="2">
    <citation type="submission" date="2017-10" db="EMBL/GenBank/DDBJ databases">
        <title>Ladona fulva Genome sequencing and assembly.</title>
        <authorList>
            <person name="Murali S."/>
            <person name="Richards S."/>
            <person name="Bandaranaike D."/>
            <person name="Bellair M."/>
            <person name="Blankenburg K."/>
            <person name="Chao H."/>
            <person name="Dinh H."/>
            <person name="Doddapaneni H."/>
            <person name="Dugan-Rocha S."/>
            <person name="Elkadiri S."/>
            <person name="Gnanaolivu R."/>
            <person name="Hernandez B."/>
            <person name="Skinner E."/>
            <person name="Javaid M."/>
            <person name="Lee S."/>
            <person name="Li M."/>
            <person name="Ming W."/>
            <person name="Munidasa M."/>
            <person name="Muniz J."/>
            <person name="Nguyen L."/>
            <person name="Hughes D."/>
            <person name="Osuji N."/>
            <person name="Pu L.-L."/>
            <person name="Puazo M."/>
            <person name="Qu C."/>
            <person name="Quiroz J."/>
            <person name="Raj R."/>
            <person name="Weissenberger G."/>
            <person name="Xin Y."/>
            <person name="Zou X."/>
            <person name="Han Y."/>
            <person name="Worley K."/>
            <person name="Muzny D."/>
            <person name="Gibbs R."/>
        </authorList>
    </citation>
    <scope>NUCLEOTIDE SEQUENCE</scope>
    <source>
        <strain evidence="1">Sampled in the wild</strain>
    </source>
</reference>
<evidence type="ECO:0000313" key="1">
    <source>
        <dbReference type="EMBL" id="KAG8228802.1"/>
    </source>
</evidence>
<proteinExistence type="predicted"/>
<protein>
    <submittedName>
        <fullName evidence="1">Uncharacterized protein</fullName>
    </submittedName>
</protein>
<reference evidence="1" key="1">
    <citation type="submission" date="2013-04" db="EMBL/GenBank/DDBJ databases">
        <authorList>
            <person name="Qu J."/>
            <person name="Murali S.C."/>
            <person name="Bandaranaike D."/>
            <person name="Bellair M."/>
            <person name="Blankenburg K."/>
            <person name="Chao H."/>
            <person name="Dinh H."/>
            <person name="Doddapaneni H."/>
            <person name="Downs B."/>
            <person name="Dugan-Rocha S."/>
            <person name="Elkadiri S."/>
            <person name="Gnanaolivu R.D."/>
            <person name="Hernandez B."/>
            <person name="Javaid M."/>
            <person name="Jayaseelan J.C."/>
            <person name="Lee S."/>
            <person name="Li M."/>
            <person name="Ming W."/>
            <person name="Munidasa M."/>
            <person name="Muniz J."/>
            <person name="Nguyen L."/>
            <person name="Ongeri F."/>
            <person name="Osuji N."/>
            <person name="Pu L.-L."/>
            <person name="Puazo M."/>
            <person name="Qu C."/>
            <person name="Quiroz J."/>
            <person name="Raj R."/>
            <person name="Weissenberger G."/>
            <person name="Xin Y."/>
            <person name="Zou X."/>
            <person name="Han Y."/>
            <person name="Richards S."/>
            <person name="Worley K."/>
            <person name="Muzny D."/>
            <person name="Gibbs R."/>
        </authorList>
    </citation>
    <scope>NUCLEOTIDE SEQUENCE</scope>
    <source>
        <strain evidence="1">Sampled in the wild</strain>
    </source>
</reference>
<dbReference type="PANTHER" id="PTHR46114:SF1">
    <property type="entry name" value="ZAD DOMAIN-CONTAINING PROTEIN"/>
    <property type="match status" value="1"/>
</dbReference>
<dbReference type="EMBL" id="KZ308391">
    <property type="protein sequence ID" value="KAG8228802.1"/>
    <property type="molecule type" value="Genomic_DNA"/>
</dbReference>